<accession>B4R6S4</accession>
<sequence>MNRIERESNRSETKRKTQR</sequence>
<dbReference type="HOGENOM" id="CLU_3430063_0_0_1"/>
<dbReference type="AlphaFoldDB" id="B4R6S4"/>
<keyword evidence="2" id="KW-1185">Reference proteome</keyword>
<dbReference type="Proteomes" id="UP000000304">
    <property type="component" value="Chromosome X"/>
</dbReference>
<dbReference type="EMBL" id="CM000366">
    <property type="protein sequence ID" value="EDX17454.1"/>
    <property type="molecule type" value="Genomic_DNA"/>
</dbReference>
<evidence type="ECO:0000313" key="1">
    <source>
        <dbReference type="EMBL" id="EDX17454.1"/>
    </source>
</evidence>
<gene>
    <name evidence="1" type="primary">Dsim\GD17981</name>
    <name evidence="1" type="ORF">Dsim_GD17981</name>
</gene>
<evidence type="ECO:0000313" key="2">
    <source>
        <dbReference type="Proteomes" id="UP000000304"/>
    </source>
</evidence>
<reference evidence="1 2" key="1">
    <citation type="journal article" date="2007" name="Nature">
        <title>Evolution of genes and genomes on the Drosophila phylogeny.</title>
        <authorList>
            <consortium name="Drosophila 12 Genomes Consortium"/>
            <person name="Clark A.G."/>
            <person name="Eisen M.B."/>
            <person name="Smith D.R."/>
            <person name="Bergman C.M."/>
            <person name="Oliver B."/>
            <person name="Markow T.A."/>
            <person name="Kaufman T.C."/>
            <person name="Kellis M."/>
            <person name="Gelbart W."/>
            <person name="Iyer V.N."/>
            <person name="Pollard D.A."/>
            <person name="Sackton T.B."/>
            <person name="Larracuente A.M."/>
            <person name="Singh N.D."/>
            <person name="Abad J.P."/>
            <person name="Abt D.N."/>
            <person name="Adryan B."/>
            <person name="Aguade M."/>
            <person name="Akashi H."/>
            <person name="Anderson W.W."/>
            <person name="Aquadro C.F."/>
            <person name="Ardell D.H."/>
            <person name="Arguello R."/>
            <person name="Artieri C.G."/>
            <person name="Barbash D.A."/>
            <person name="Barker D."/>
            <person name="Barsanti P."/>
            <person name="Batterham P."/>
            <person name="Batzoglou S."/>
            <person name="Begun D."/>
            <person name="Bhutkar A."/>
            <person name="Blanco E."/>
            <person name="Bosak S.A."/>
            <person name="Bradley R.K."/>
            <person name="Brand A.D."/>
            <person name="Brent M.R."/>
            <person name="Brooks A.N."/>
            <person name="Brown R.H."/>
            <person name="Butlin R.K."/>
            <person name="Caggese C."/>
            <person name="Calvi B.R."/>
            <person name="Bernardo de Carvalho A."/>
            <person name="Caspi A."/>
            <person name="Castrezana S."/>
            <person name="Celniker S.E."/>
            <person name="Chang J.L."/>
            <person name="Chapple C."/>
            <person name="Chatterji S."/>
            <person name="Chinwalla A."/>
            <person name="Civetta A."/>
            <person name="Clifton S.W."/>
            <person name="Comeron J.M."/>
            <person name="Costello J.C."/>
            <person name="Coyne J.A."/>
            <person name="Daub J."/>
            <person name="David R.G."/>
            <person name="Delcher A.L."/>
            <person name="Delehaunty K."/>
            <person name="Do C.B."/>
            <person name="Ebling H."/>
            <person name="Edwards K."/>
            <person name="Eickbush T."/>
            <person name="Evans J.D."/>
            <person name="Filipski A."/>
            <person name="Findeiss S."/>
            <person name="Freyhult E."/>
            <person name="Fulton L."/>
            <person name="Fulton R."/>
            <person name="Garcia A.C."/>
            <person name="Gardiner A."/>
            <person name="Garfield D.A."/>
            <person name="Garvin B.E."/>
            <person name="Gibson G."/>
            <person name="Gilbert D."/>
            <person name="Gnerre S."/>
            <person name="Godfrey J."/>
            <person name="Good R."/>
            <person name="Gotea V."/>
            <person name="Gravely B."/>
            <person name="Greenberg A.J."/>
            <person name="Griffiths-Jones S."/>
            <person name="Gross S."/>
            <person name="Guigo R."/>
            <person name="Gustafson E.A."/>
            <person name="Haerty W."/>
            <person name="Hahn M.W."/>
            <person name="Halligan D.L."/>
            <person name="Halpern A.L."/>
            <person name="Halter G.M."/>
            <person name="Han M.V."/>
            <person name="Heger A."/>
            <person name="Hillier L."/>
            <person name="Hinrichs A.S."/>
            <person name="Holmes I."/>
            <person name="Hoskins R.A."/>
            <person name="Hubisz M.J."/>
            <person name="Hultmark D."/>
            <person name="Huntley M.A."/>
            <person name="Jaffe D.B."/>
            <person name="Jagadeeshan S."/>
            <person name="Jeck W.R."/>
            <person name="Johnson J."/>
            <person name="Jones C.D."/>
            <person name="Jordan W.C."/>
            <person name="Karpen G.H."/>
            <person name="Kataoka E."/>
            <person name="Keightley P.D."/>
            <person name="Kheradpour P."/>
            <person name="Kirkness E.F."/>
            <person name="Koerich L.B."/>
            <person name="Kristiansen K."/>
            <person name="Kudrna D."/>
            <person name="Kulathinal R.J."/>
            <person name="Kumar S."/>
            <person name="Kwok R."/>
            <person name="Lander E."/>
            <person name="Langley C.H."/>
            <person name="Lapoint R."/>
            <person name="Lazzaro B.P."/>
            <person name="Lee S.J."/>
            <person name="Levesque L."/>
            <person name="Li R."/>
            <person name="Lin C.F."/>
            <person name="Lin M.F."/>
            <person name="Lindblad-Toh K."/>
            <person name="Llopart A."/>
            <person name="Long M."/>
            <person name="Low L."/>
            <person name="Lozovsky E."/>
            <person name="Lu J."/>
            <person name="Luo M."/>
            <person name="Machado C.A."/>
            <person name="Makalowski W."/>
            <person name="Marzo M."/>
            <person name="Matsuda M."/>
            <person name="Matzkin L."/>
            <person name="McAllister B."/>
            <person name="McBride C.S."/>
            <person name="McKernan B."/>
            <person name="McKernan K."/>
            <person name="Mendez-Lago M."/>
            <person name="Minx P."/>
            <person name="Mollenhauer M.U."/>
            <person name="Montooth K."/>
            <person name="Mount S.M."/>
            <person name="Mu X."/>
            <person name="Myers E."/>
            <person name="Negre B."/>
            <person name="Newfeld S."/>
            <person name="Nielsen R."/>
            <person name="Noor M.A."/>
            <person name="O'Grady P."/>
            <person name="Pachter L."/>
            <person name="Papaceit M."/>
            <person name="Parisi M.J."/>
            <person name="Parisi M."/>
            <person name="Parts L."/>
            <person name="Pedersen J.S."/>
            <person name="Pesole G."/>
            <person name="Phillippy A.M."/>
            <person name="Ponting C.P."/>
            <person name="Pop M."/>
            <person name="Porcelli D."/>
            <person name="Powell J.R."/>
            <person name="Prohaska S."/>
            <person name="Pruitt K."/>
            <person name="Puig M."/>
            <person name="Quesneville H."/>
            <person name="Ram K.R."/>
            <person name="Rand D."/>
            <person name="Rasmussen M.D."/>
            <person name="Reed L.K."/>
            <person name="Reenan R."/>
            <person name="Reily A."/>
            <person name="Remington K.A."/>
            <person name="Rieger T.T."/>
            <person name="Ritchie M.G."/>
            <person name="Robin C."/>
            <person name="Rogers Y.H."/>
            <person name="Rohde C."/>
            <person name="Rozas J."/>
            <person name="Rubenfield M.J."/>
            <person name="Ruiz A."/>
            <person name="Russo S."/>
            <person name="Salzberg S.L."/>
            <person name="Sanchez-Gracia A."/>
            <person name="Saranga D.J."/>
            <person name="Sato H."/>
            <person name="Schaeffer S.W."/>
            <person name="Schatz M.C."/>
            <person name="Schlenke T."/>
            <person name="Schwartz R."/>
            <person name="Segarra C."/>
            <person name="Singh R.S."/>
            <person name="Sirot L."/>
            <person name="Sirota M."/>
            <person name="Sisneros N.B."/>
            <person name="Smith C.D."/>
            <person name="Smith T.F."/>
            <person name="Spieth J."/>
            <person name="Stage D.E."/>
            <person name="Stark A."/>
            <person name="Stephan W."/>
            <person name="Strausberg R.L."/>
            <person name="Strempel S."/>
            <person name="Sturgill D."/>
            <person name="Sutton G."/>
            <person name="Sutton G.G."/>
            <person name="Tao W."/>
            <person name="Teichmann S."/>
            <person name="Tobari Y.N."/>
            <person name="Tomimura Y."/>
            <person name="Tsolas J.M."/>
            <person name="Valente V.L."/>
            <person name="Venter E."/>
            <person name="Venter J.C."/>
            <person name="Vicario S."/>
            <person name="Vieira F.G."/>
            <person name="Vilella A.J."/>
            <person name="Villasante A."/>
            <person name="Walenz B."/>
            <person name="Wang J."/>
            <person name="Wasserman M."/>
            <person name="Watts T."/>
            <person name="Wilson D."/>
            <person name="Wilson R.K."/>
            <person name="Wing R.A."/>
            <person name="Wolfner M.F."/>
            <person name="Wong A."/>
            <person name="Wong G.K."/>
            <person name="Wu C.I."/>
            <person name="Wu G."/>
            <person name="Yamamoto D."/>
            <person name="Yang H.P."/>
            <person name="Yang S.P."/>
            <person name="Yorke J.A."/>
            <person name="Yoshida K."/>
            <person name="Zdobnov E."/>
            <person name="Zhang P."/>
            <person name="Zhang Y."/>
            <person name="Zimin A.V."/>
            <person name="Baldwin J."/>
            <person name="Abdouelleil A."/>
            <person name="Abdulkadir J."/>
            <person name="Abebe A."/>
            <person name="Abera B."/>
            <person name="Abreu J."/>
            <person name="Acer S.C."/>
            <person name="Aftuck L."/>
            <person name="Alexander A."/>
            <person name="An P."/>
            <person name="Anderson E."/>
            <person name="Anderson S."/>
            <person name="Arachi H."/>
            <person name="Azer M."/>
            <person name="Bachantsang P."/>
            <person name="Barry A."/>
            <person name="Bayul T."/>
            <person name="Berlin A."/>
            <person name="Bessette D."/>
            <person name="Bloom T."/>
            <person name="Blye J."/>
            <person name="Boguslavskiy L."/>
            <person name="Bonnet C."/>
            <person name="Boukhgalter B."/>
            <person name="Bourzgui I."/>
            <person name="Brown A."/>
            <person name="Cahill P."/>
            <person name="Channer S."/>
            <person name="Cheshatsang Y."/>
            <person name="Chuda L."/>
            <person name="Citroen M."/>
            <person name="Collymore A."/>
            <person name="Cooke P."/>
            <person name="Costello M."/>
            <person name="D'Aco K."/>
            <person name="Daza R."/>
            <person name="De Haan G."/>
            <person name="DeGray S."/>
            <person name="DeMaso C."/>
            <person name="Dhargay N."/>
            <person name="Dooley K."/>
            <person name="Dooley E."/>
            <person name="Doricent M."/>
            <person name="Dorje P."/>
            <person name="Dorjee K."/>
            <person name="Dupes A."/>
            <person name="Elong R."/>
            <person name="Falk J."/>
            <person name="Farina A."/>
            <person name="Faro S."/>
            <person name="Ferguson D."/>
            <person name="Fisher S."/>
            <person name="Foley C.D."/>
            <person name="Franke A."/>
            <person name="Friedrich D."/>
            <person name="Gadbois L."/>
            <person name="Gearin G."/>
            <person name="Gearin C.R."/>
            <person name="Giannoukos G."/>
            <person name="Goode T."/>
            <person name="Graham J."/>
            <person name="Grandbois E."/>
            <person name="Grewal S."/>
            <person name="Gyaltsen K."/>
            <person name="Hafez N."/>
            <person name="Hagos B."/>
            <person name="Hall J."/>
            <person name="Henson C."/>
            <person name="Hollinger A."/>
            <person name="Honan T."/>
            <person name="Huard M.D."/>
            <person name="Hughes L."/>
            <person name="Hurhula B."/>
            <person name="Husby M.E."/>
            <person name="Kamat A."/>
            <person name="Kanga B."/>
            <person name="Kashin S."/>
            <person name="Khazanovich D."/>
            <person name="Kisner P."/>
            <person name="Lance K."/>
            <person name="Lara M."/>
            <person name="Lee W."/>
            <person name="Lennon N."/>
            <person name="Letendre F."/>
            <person name="LeVine R."/>
            <person name="Lipovsky A."/>
            <person name="Liu X."/>
            <person name="Liu J."/>
            <person name="Liu S."/>
            <person name="Lokyitsang T."/>
            <person name="Lokyitsang Y."/>
            <person name="Lubonja R."/>
            <person name="Lui A."/>
            <person name="MacDonald P."/>
            <person name="Magnisalis V."/>
            <person name="Maru K."/>
            <person name="Matthews C."/>
            <person name="McCusker W."/>
            <person name="McDonough S."/>
            <person name="Mehta T."/>
            <person name="Meldrim J."/>
            <person name="Meneus L."/>
            <person name="Mihai O."/>
            <person name="Mihalev A."/>
            <person name="Mihova T."/>
            <person name="Mittelman R."/>
            <person name="Mlenga V."/>
            <person name="Montmayeur A."/>
            <person name="Mulrain L."/>
            <person name="Navidi A."/>
            <person name="Naylor J."/>
            <person name="Negash T."/>
            <person name="Nguyen T."/>
            <person name="Nguyen N."/>
            <person name="Nicol R."/>
            <person name="Norbu C."/>
            <person name="Norbu N."/>
            <person name="Novod N."/>
            <person name="O'Neill B."/>
            <person name="Osman S."/>
            <person name="Markiewicz E."/>
            <person name="Oyono O.L."/>
            <person name="Patti C."/>
            <person name="Phunkhang P."/>
            <person name="Pierre F."/>
            <person name="Priest M."/>
            <person name="Raghuraman S."/>
            <person name="Rege F."/>
            <person name="Reyes R."/>
            <person name="Rise C."/>
            <person name="Rogov P."/>
            <person name="Ross K."/>
            <person name="Ryan E."/>
            <person name="Settipalli S."/>
            <person name="Shea T."/>
            <person name="Sherpa N."/>
            <person name="Shi L."/>
            <person name="Shih D."/>
            <person name="Sparrow T."/>
            <person name="Spaulding J."/>
            <person name="Stalker J."/>
            <person name="Stange-Thomann N."/>
            <person name="Stavropoulos S."/>
            <person name="Stone C."/>
            <person name="Strader C."/>
            <person name="Tesfaye S."/>
            <person name="Thomson T."/>
            <person name="Thoulutsang Y."/>
            <person name="Thoulutsang D."/>
            <person name="Topham K."/>
            <person name="Topping I."/>
            <person name="Tsamla T."/>
            <person name="Vassiliev H."/>
            <person name="Vo A."/>
            <person name="Wangchuk T."/>
            <person name="Wangdi T."/>
            <person name="Weiand M."/>
            <person name="Wilkinson J."/>
            <person name="Wilson A."/>
            <person name="Yadav S."/>
            <person name="Young G."/>
            <person name="Yu Q."/>
            <person name="Zembek L."/>
            <person name="Zhong D."/>
            <person name="Zimmer A."/>
            <person name="Zwirko Z."/>
            <person name="Jaffe D.B."/>
            <person name="Alvarez P."/>
            <person name="Brockman W."/>
            <person name="Butler J."/>
            <person name="Chin C."/>
            <person name="Gnerre S."/>
            <person name="Grabherr M."/>
            <person name="Kleber M."/>
            <person name="Mauceli E."/>
            <person name="MacCallum I."/>
        </authorList>
    </citation>
    <scope>NUCLEOTIDE SEQUENCE [LARGE SCALE GENOMIC DNA]</scope>
    <source>
        <strain evidence="2">white501</strain>
    </source>
</reference>
<proteinExistence type="predicted"/>
<organism evidence="1 2">
    <name type="scientific">Drosophila simulans</name>
    <name type="common">Fruit fly</name>
    <dbReference type="NCBI Taxonomy" id="7240"/>
    <lineage>
        <taxon>Eukaryota</taxon>
        <taxon>Metazoa</taxon>
        <taxon>Ecdysozoa</taxon>
        <taxon>Arthropoda</taxon>
        <taxon>Hexapoda</taxon>
        <taxon>Insecta</taxon>
        <taxon>Pterygota</taxon>
        <taxon>Neoptera</taxon>
        <taxon>Endopterygota</taxon>
        <taxon>Diptera</taxon>
        <taxon>Brachycera</taxon>
        <taxon>Muscomorpha</taxon>
        <taxon>Ephydroidea</taxon>
        <taxon>Drosophilidae</taxon>
        <taxon>Drosophila</taxon>
        <taxon>Sophophora</taxon>
    </lineage>
</organism>
<protein>
    <submittedName>
        <fullName evidence="1">GD17981</fullName>
    </submittedName>
</protein>
<name>B4R6S4_DROSI</name>